<evidence type="ECO:0000313" key="1">
    <source>
        <dbReference type="EMBL" id="MDT0488907.1"/>
    </source>
</evidence>
<organism evidence="1 2">
    <name type="scientific">Streptomyces stephensoniae</name>
    <dbReference type="NCBI Taxonomy" id="3375367"/>
    <lineage>
        <taxon>Bacteria</taxon>
        <taxon>Bacillati</taxon>
        <taxon>Actinomycetota</taxon>
        <taxon>Actinomycetes</taxon>
        <taxon>Kitasatosporales</taxon>
        <taxon>Streptomycetaceae</taxon>
        <taxon>Streptomyces</taxon>
    </lineage>
</organism>
<sequence length="127" mass="14312">MWVRIRQGWATAALVVVTGWGAVAYAEAETVRERAVPADRFDVPTYRTPIPRADVIEARWFPYLTGTRYSLVTAPGVTTMARDYIEVTPGFESPPEPTLRVVHDVDRGHWRAADSISRDILTDHECN</sequence>
<keyword evidence="2" id="KW-1185">Reference proteome</keyword>
<proteinExistence type="predicted"/>
<dbReference type="Proteomes" id="UP001180556">
    <property type="component" value="Unassembled WGS sequence"/>
</dbReference>
<protein>
    <recommendedName>
        <fullName evidence="3">Secreted protein</fullName>
    </recommendedName>
</protein>
<name>A0ABU2VVJ2_9ACTN</name>
<comment type="caution">
    <text evidence="1">The sequence shown here is derived from an EMBL/GenBank/DDBJ whole genome shotgun (WGS) entry which is preliminary data.</text>
</comment>
<dbReference type="EMBL" id="JAVRFG010000001">
    <property type="protein sequence ID" value="MDT0488907.1"/>
    <property type="molecule type" value="Genomic_DNA"/>
</dbReference>
<evidence type="ECO:0000313" key="2">
    <source>
        <dbReference type="Proteomes" id="UP001180556"/>
    </source>
</evidence>
<reference evidence="2" key="1">
    <citation type="submission" date="2023-07" db="EMBL/GenBank/DDBJ databases">
        <title>30 novel species of actinomycetes from the DSMZ collection.</title>
        <authorList>
            <person name="Nouioui I."/>
        </authorList>
    </citation>
    <scope>NUCLEOTIDE SEQUENCE [LARGE SCALE GENOMIC DNA]</scope>
    <source>
        <strain evidence="2">DSM 40932</strain>
    </source>
</reference>
<accession>A0ABU2VVJ2</accession>
<gene>
    <name evidence="1" type="ORF">RM717_00120</name>
</gene>
<evidence type="ECO:0008006" key="3">
    <source>
        <dbReference type="Google" id="ProtNLM"/>
    </source>
</evidence>